<dbReference type="PROSITE" id="PS51273">
    <property type="entry name" value="GATASE_TYPE_1"/>
    <property type="match status" value="1"/>
</dbReference>
<dbReference type="Pfam" id="PF13507">
    <property type="entry name" value="GATase_5"/>
    <property type="match status" value="1"/>
</dbReference>
<dbReference type="SMART" id="SM01211">
    <property type="entry name" value="GATase_5"/>
    <property type="match status" value="1"/>
</dbReference>
<evidence type="ECO:0000313" key="8">
    <source>
        <dbReference type="EMBL" id="TMQ66654.1"/>
    </source>
</evidence>
<dbReference type="EMBL" id="VBOZ01000008">
    <property type="protein sequence ID" value="TMQ66654.1"/>
    <property type="molecule type" value="Genomic_DNA"/>
</dbReference>
<dbReference type="GO" id="GO:0006189">
    <property type="term" value="P:'de novo' IMP biosynthetic process"/>
    <property type="evidence" value="ECO:0007669"/>
    <property type="project" value="InterPro"/>
</dbReference>
<dbReference type="NCBIfam" id="TIGR01737">
    <property type="entry name" value="FGAM_synth_I"/>
    <property type="match status" value="1"/>
</dbReference>
<sequence>MARVAILQIPGVNCEYETARVLEAVGLEARIVRSNEPASVLSEFHAYVLPGGFAFQDRIRAGAVAAKLPAVERIAAESERGKPVLGICNGAQVLVEAGLVPGIRSGRVEMALAPNRAPRRQGYLCRWVRVRTEEGPGRKIWSSVLPNGEIVPLPMAHGEGRFETADPEVQSSIQKGGLALFRYVDASGAPATRFPDDPNGALFQAAGVTNRSGNVLAIMPHPERASWLKQVPLEWPGTWGERRRASVGSYDALEGSGPGRFLFESLALSLGVARAAEASR</sequence>
<dbReference type="Proteomes" id="UP000317691">
    <property type="component" value="Unassembled WGS sequence"/>
</dbReference>
<gene>
    <name evidence="8" type="primary">purQ</name>
    <name evidence="8" type="ORF">E6K79_01670</name>
</gene>
<dbReference type="InterPro" id="IPR029062">
    <property type="entry name" value="Class_I_gatase-like"/>
</dbReference>
<reference evidence="8 9" key="1">
    <citation type="journal article" date="2019" name="Nat. Microbiol.">
        <title>Mediterranean grassland soil C-N compound turnover is dependent on rainfall and depth, and is mediated by genomically divergent microorganisms.</title>
        <authorList>
            <person name="Diamond S."/>
            <person name="Andeer P.F."/>
            <person name="Li Z."/>
            <person name="Crits-Christoph A."/>
            <person name="Burstein D."/>
            <person name="Anantharaman K."/>
            <person name="Lane K.R."/>
            <person name="Thomas B.C."/>
            <person name="Pan C."/>
            <person name="Northen T.R."/>
            <person name="Banfield J.F."/>
        </authorList>
    </citation>
    <scope>NUCLEOTIDE SEQUENCE [LARGE SCALE GENOMIC DNA]</scope>
    <source>
        <strain evidence="8">WS_9</strain>
    </source>
</reference>
<evidence type="ECO:0000256" key="7">
    <source>
        <dbReference type="ARBA" id="ARBA00022962"/>
    </source>
</evidence>
<dbReference type="InterPro" id="IPR010075">
    <property type="entry name" value="PRibForGlyAmidine_synth_PurQ"/>
</dbReference>
<dbReference type="PANTHER" id="PTHR47552">
    <property type="entry name" value="PHOSPHORIBOSYLFORMYLGLYCINAMIDINE SYNTHASE SUBUNIT PURQ"/>
    <property type="match status" value="1"/>
</dbReference>
<organism evidence="8 9">
    <name type="scientific">Eiseniibacteriota bacterium</name>
    <dbReference type="NCBI Taxonomy" id="2212470"/>
    <lineage>
        <taxon>Bacteria</taxon>
        <taxon>Candidatus Eiseniibacteriota</taxon>
    </lineage>
</organism>
<keyword evidence="3" id="KW-0547">Nucleotide-binding</keyword>
<keyword evidence="2 8" id="KW-0436">Ligase</keyword>
<evidence type="ECO:0000256" key="3">
    <source>
        <dbReference type="ARBA" id="ARBA00022741"/>
    </source>
</evidence>
<name>A0A538TSR5_UNCEI</name>
<dbReference type="SUPFAM" id="SSF52317">
    <property type="entry name" value="Class I glutamine amidotransferase-like"/>
    <property type="match status" value="1"/>
</dbReference>
<keyword evidence="6" id="KW-0067">ATP-binding</keyword>
<keyword evidence="5" id="KW-0378">Hydrolase</keyword>
<proteinExistence type="predicted"/>
<accession>A0A538TSR5</accession>
<evidence type="ECO:0000256" key="6">
    <source>
        <dbReference type="ARBA" id="ARBA00022840"/>
    </source>
</evidence>
<evidence type="ECO:0000256" key="5">
    <source>
        <dbReference type="ARBA" id="ARBA00022801"/>
    </source>
</evidence>
<dbReference type="PANTHER" id="PTHR47552:SF1">
    <property type="entry name" value="PHOSPHORIBOSYLFORMYLGLYCINAMIDINE SYNTHASE SUBUNIT PURQ"/>
    <property type="match status" value="1"/>
</dbReference>
<evidence type="ECO:0000256" key="1">
    <source>
        <dbReference type="ARBA" id="ARBA00022490"/>
    </source>
</evidence>
<dbReference type="Gene3D" id="3.40.50.880">
    <property type="match status" value="1"/>
</dbReference>
<dbReference type="EC" id="6.3.5.3" evidence="8"/>
<dbReference type="GO" id="GO:0004642">
    <property type="term" value="F:phosphoribosylformylglycinamidine synthase activity"/>
    <property type="evidence" value="ECO:0007669"/>
    <property type="project" value="UniProtKB-EC"/>
</dbReference>
<keyword evidence="4" id="KW-0658">Purine biosynthesis</keyword>
<evidence type="ECO:0000256" key="2">
    <source>
        <dbReference type="ARBA" id="ARBA00022598"/>
    </source>
</evidence>
<comment type="caution">
    <text evidence="8">The sequence shown here is derived from an EMBL/GenBank/DDBJ whole genome shotgun (WGS) entry which is preliminary data.</text>
</comment>
<keyword evidence="1" id="KW-0963">Cytoplasm</keyword>
<dbReference type="GO" id="GO:0016787">
    <property type="term" value="F:hydrolase activity"/>
    <property type="evidence" value="ECO:0007669"/>
    <property type="project" value="UniProtKB-KW"/>
</dbReference>
<protein>
    <submittedName>
        <fullName evidence="8">Phosphoribosylformylglycinamidine synthase I</fullName>
        <ecNumber evidence="8">6.3.5.3</ecNumber>
    </submittedName>
</protein>
<dbReference type="GO" id="GO:0005524">
    <property type="term" value="F:ATP binding"/>
    <property type="evidence" value="ECO:0007669"/>
    <property type="project" value="UniProtKB-KW"/>
</dbReference>
<evidence type="ECO:0000313" key="9">
    <source>
        <dbReference type="Proteomes" id="UP000317691"/>
    </source>
</evidence>
<evidence type="ECO:0000256" key="4">
    <source>
        <dbReference type="ARBA" id="ARBA00022755"/>
    </source>
</evidence>
<dbReference type="PIRSF" id="PIRSF001586">
    <property type="entry name" value="FGAM_synth_I"/>
    <property type="match status" value="1"/>
</dbReference>
<dbReference type="AlphaFoldDB" id="A0A538TSR5"/>
<keyword evidence="7" id="KW-0315">Glutamine amidotransferase</keyword>